<dbReference type="AlphaFoldDB" id="A0A2P2P509"/>
<organism evidence="1">
    <name type="scientific">Rhizophora mucronata</name>
    <name type="common">Asiatic mangrove</name>
    <dbReference type="NCBI Taxonomy" id="61149"/>
    <lineage>
        <taxon>Eukaryota</taxon>
        <taxon>Viridiplantae</taxon>
        <taxon>Streptophyta</taxon>
        <taxon>Embryophyta</taxon>
        <taxon>Tracheophyta</taxon>
        <taxon>Spermatophyta</taxon>
        <taxon>Magnoliopsida</taxon>
        <taxon>eudicotyledons</taxon>
        <taxon>Gunneridae</taxon>
        <taxon>Pentapetalae</taxon>
        <taxon>rosids</taxon>
        <taxon>fabids</taxon>
        <taxon>Malpighiales</taxon>
        <taxon>Rhizophoraceae</taxon>
        <taxon>Rhizophora</taxon>
    </lineage>
</organism>
<name>A0A2P2P509_RHIMU</name>
<accession>A0A2P2P509</accession>
<sequence>MPICVCLLWIQCSMWKIKGFIGPIFVEDYQPRFMIVKDKLLKNP</sequence>
<protein>
    <submittedName>
        <fullName evidence="1">Uncharacterized protein</fullName>
    </submittedName>
</protein>
<proteinExistence type="predicted"/>
<reference evidence="1" key="1">
    <citation type="submission" date="2018-02" db="EMBL/GenBank/DDBJ databases">
        <title>Rhizophora mucronata_Transcriptome.</title>
        <authorList>
            <person name="Meera S.P."/>
            <person name="Sreeshan A."/>
            <person name="Augustine A."/>
        </authorList>
    </citation>
    <scope>NUCLEOTIDE SEQUENCE</scope>
    <source>
        <tissue evidence="1">Leaf</tissue>
    </source>
</reference>
<evidence type="ECO:0000313" key="1">
    <source>
        <dbReference type="EMBL" id="MBX49769.1"/>
    </source>
</evidence>
<dbReference type="EMBL" id="GGEC01069285">
    <property type="protein sequence ID" value="MBX49769.1"/>
    <property type="molecule type" value="Transcribed_RNA"/>
</dbReference>